<keyword evidence="2" id="KW-0456">Lyase</keyword>
<gene>
    <name evidence="4" type="ORF">M6B38_326785</name>
</gene>
<evidence type="ECO:0000256" key="3">
    <source>
        <dbReference type="ARBA" id="ARBA00023268"/>
    </source>
</evidence>
<comment type="caution">
    <text evidence="4">The sequence shown here is derived from an EMBL/GenBank/DDBJ whole genome shotgun (WGS) entry which is preliminary data.</text>
</comment>
<dbReference type="Proteomes" id="UP001140949">
    <property type="component" value="Unassembled WGS sequence"/>
</dbReference>
<dbReference type="InterPro" id="IPR029045">
    <property type="entry name" value="ClpP/crotonase-like_dom_sf"/>
</dbReference>
<reference evidence="4" key="2">
    <citation type="submission" date="2023-04" db="EMBL/GenBank/DDBJ databases">
        <authorList>
            <person name="Bruccoleri R.E."/>
            <person name="Oakeley E.J."/>
            <person name="Faust A.-M."/>
            <person name="Dessus-Babus S."/>
            <person name="Altorfer M."/>
            <person name="Burckhardt D."/>
            <person name="Oertli M."/>
            <person name="Naumann U."/>
            <person name="Petersen F."/>
            <person name="Wong J."/>
        </authorList>
    </citation>
    <scope>NUCLEOTIDE SEQUENCE</scope>
    <source>
        <strain evidence="4">GSM-AAB239-AS_SAM_17_03QT</strain>
        <tissue evidence="4">Leaf</tissue>
    </source>
</reference>
<evidence type="ECO:0000313" key="5">
    <source>
        <dbReference type="Proteomes" id="UP001140949"/>
    </source>
</evidence>
<keyword evidence="1" id="KW-0413">Isomerase</keyword>
<reference evidence="4" key="1">
    <citation type="journal article" date="2023" name="GigaByte">
        <title>Genome assembly of the bearded iris, Iris pallida Lam.</title>
        <authorList>
            <person name="Bruccoleri R.E."/>
            <person name="Oakeley E.J."/>
            <person name="Faust A.M.E."/>
            <person name="Altorfer M."/>
            <person name="Dessus-Babus S."/>
            <person name="Burckhardt D."/>
            <person name="Oertli M."/>
            <person name="Naumann U."/>
            <person name="Petersen F."/>
            <person name="Wong J."/>
        </authorList>
    </citation>
    <scope>NUCLEOTIDE SEQUENCE</scope>
    <source>
        <strain evidence="4">GSM-AAB239-AS_SAM_17_03QT</strain>
    </source>
</reference>
<keyword evidence="3" id="KW-0511">Multifunctional enzyme</keyword>
<dbReference type="Gene3D" id="3.90.226.10">
    <property type="entry name" value="2-enoyl-CoA Hydratase, Chain A, domain 1"/>
    <property type="match status" value="1"/>
</dbReference>
<dbReference type="Pfam" id="PF00378">
    <property type="entry name" value="ECH_1"/>
    <property type="match status" value="1"/>
</dbReference>
<evidence type="ECO:0000313" key="4">
    <source>
        <dbReference type="EMBL" id="KAJ6836180.1"/>
    </source>
</evidence>
<evidence type="ECO:0000256" key="1">
    <source>
        <dbReference type="ARBA" id="ARBA00023235"/>
    </source>
</evidence>
<organism evidence="4 5">
    <name type="scientific">Iris pallida</name>
    <name type="common">Sweet iris</name>
    <dbReference type="NCBI Taxonomy" id="29817"/>
    <lineage>
        <taxon>Eukaryota</taxon>
        <taxon>Viridiplantae</taxon>
        <taxon>Streptophyta</taxon>
        <taxon>Embryophyta</taxon>
        <taxon>Tracheophyta</taxon>
        <taxon>Spermatophyta</taxon>
        <taxon>Magnoliopsida</taxon>
        <taxon>Liliopsida</taxon>
        <taxon>Asparagales</taxon>
        <taxon>Iridaceae</taxon>
        <taxon>Iridoideae</taxon>
        <taxon>Irideae</taxon>
        <taxon>Iris</taxon>
    </lineage>
</organism>
<dbReference type="SUPFAM" id="SSF52096">
    <property type="entry name" value="ClpP/crotonase"/>
    <property type="match status" value="1"/>
</dbReference>
<dbReference type="GO" id="GO:0005777">
    <property type="term" value="C:peroxisome"/>
    <property type="evidence" value="ECO:0007669"/>
    <property type="project" value="TreeGrafter"/>
</dbReference>
<dbReference type="AlphaFoldDB" id="A0AAX6H577"/>
<dbReference type="PANTHER" id="PTHR23309">
    <property type="entry name" value="3-HYDROXYACYL-COA DEHYROGENASE"/>
    <property type="match status" value="1"/>
</dbReference>
<accession>A0AAX6H577</accession>
<dbReference type="InterPro" id="IPR001753">
    <property type="entry name" value="Enoyl-CoA_hydra/iso"/>
</dbReference>
<dbReference type="GO" id="GO:0006635">
    <property type="term" value="P:fatty acid beta-oxidation"/>
    <property type="evidence" value="ECO:0007669"/>
    <property type="project" value="TreeGrafter"/>
</dbReference>
<dbReference type="EMBL" id="JANAVB010012200">
    <property type="protein sequence ID" value="KAJ6836180.1"/>
    <property type="molecule type" value="Genomic_DNA"/>
</dbReference>
<dbReference type="PANTHER" id="PTHR23309:SF9">
    <property type="entry name" value="PEROXISOMAL FATTY ACID BETA-OXIDATION MULTIFUNCTIONAL PROTEIN MFP2"/>
    <property type="match status" value="1"/>
</dbReference>
<dbReference type="GO" id="GO:0016829">
    <property type="term" value="F:lyase activity"/>
    <property type="evidence" value="ECO:0007669"/>
    <property type="project" value="UniProtKB-KW"/>
</dbReference>
<keyword evidence="5" id="KW-1185">Reference proteome</keyword>
<dbReference type="GO" id="GO:0016853">
    <property type="term" value="F:isomerase activity"/>
    <property type="evidence" value="ECO:0007669"/>
    <property type="project" value="UniProtKB-KW"/>
</dbReference>
<proteinExistence type="predicted"/>
<sequence length="133" mass="14104">MKENKLFSYGTPCSSIRTSSQSSNSTVIFSLKKSYEQAMRRDDVRAIVLTGARGKFSGGADINSFGSGKKEAKIGSMSVDFVTDIIEGARKPSVAAVDGLALGGRLEIAMIVVMVMVHGYDNGLVLPPKVVSV</sequence>
<name>A0AAX6H577_IRIPA</name>
<dbReference type="CDD" id="cd06558">
    <property type="entry name" value="crotonase-like"/>
    <property type="match status" value="1"/>
</dbReference>
<protein>
    <submittedName>
        <fullName evidence="4">Peroxisomal fatty acid beta-oxidation multifunctional protein MFP2-like isoform X2</fullName>
    </submittedName>
</protein>
<evidence type="ECO:0000256" key="2">
    <source>
        <dbReference type="ARBA" id="ARBA00023239"/>
    </source>
</evidence>
<dbReference type="GO" id="GO:0003857">
    <property type="term" value="F:(3S)-3-hydroxyacyl-CoA dehydrogenase (NAD+) activity"/>
    <property type="evidence" value="ECO:0007669"/>
    <property type="project" value="TreeGrafter"/>
</dbReference>